<dbReference type="Proteomes" id="UP000828390">
    <property type="component" value="Unassembled WGS sequence"/>
</dbReference>
<evidence type="ECO:0000313" key="2">
    <source>
        <dbReference type="Proteomes" id="UP000828390"/>
    </source>
</evidence>
<organism evidence="1 2">
    <name type="scientific">Dreissena polymorpha</name>
    <name type="common">Zebra mussel</name>
    <name type="synonym">Mytilus polymorpha</name>
    <dbReference type="NCBI Taxonomy" id="45954"/>
    <lineage>
        <taxon>Eukaryota</taxon>
        <taxon>Metazoa</taxon>
        <taxon>Spiralia</taxon>
        <taxon>Lophotrochozoa</taxon>
        <taxon>Mollusca</taxon>
        <taxon>Bivalvia</taxon>
        <taxon>Autobranchia</taxon>
        <taxon>Heteroconchia</taxon>
        <taxon>Euheterodonta</taxon>
        <taxon>Imparidentia</taxon>
        <taxon>Neoheterodontei</taxon>
        <taxon>Myida</taxon>
        <taxon>Dreissenoidea</taxon>
        <taxon>Dreissenidae</taxon>
        <taxon>Dreissena</taxon>
    </lineage>
</organism>
<sequence length="87" mass="10143">MVEHATVCTYTHCNTLQHIECTDGSWVYVAHNDDGLEIDPLICDEASLLVRKHKRVKKFFWGWSRSPDPHPHHRHVSSLAILSSYRY</sequence>
<keyword evidence="2" id="KW-1185">Reference proteome</keyword>
<evidence type="ECO:0000313" key="1">
    <source>
        <dbReference type="EMBL" id="KAH3782517.1"/>
    </source>
</evidence>
<reference evidence="1" key="2">
    <citation type="submission" date="2020-11" db="EMBL/GenBank/DDBJ databases">
        <authorList>
            <person name="McCartney M.A."/>
            <person name="Auch B."/>
            <person name="Kono T."/>
            <person name="Mallez S."/>
            <person name="Becker A."/>
            <person name="Gohl D.M."/>
            <person name="Silverstein K.A.T."/>
            <person name="Koren S."/>
            <person name="Bechman K.B."/>
            <person name="Herman A."/>
            <person name="Abrahante J.E."/>
            <person name="Garbe J."/>
        </authorList>
    </citation>
    <scope>NUCLEOTIDE SEQUENCE</scope>
    <source>
        <strain evidence="1">Duluth1</strain>
        <tissue evidence="1">Whole animal</tissue>
    </source>
</reference>
<name>A0A9D4ELH8_DREPO</name>
<protein>
    <submittedName>
        <fullName evidence="1">Uncharacterized protein</fullName>
    </submittedName>
</protein>
<accession>A0A9D4ELH8</accession>
<comment type="caution">
    <text evidence="1">The sequence shown here is derived from an EMBL/GenBank/DDBJ whole genome shotgun (WGS) entry which is preliminary data.</text>
</comment>
<proteinExistence type="predicted"/>
<reference evidence="1" key="1">
    <citation type="journal article" date="2019" name="bioRxiv">
        <title>The Genome of the Zebra Mussel, Dreissena polymorpha: A Resource for Invasive Species Research.</title>
        <authorList>
            <person name="McCartney M.A."/>
            <person name="Auch B."/>
            <person name="Kono T."/>
            <person name="Mallez S."/>
            <person name="Zhang Y."/>
            <person name="Obille A."/>
            <person name="Becker A."/>
            <person name="Abrahante J.E."/>
            <person name="Garbe J."/>
            <person name="Badalamenti J.P."/>
            <person name="Herman A."/>
            <person name="Mangelson H."/>
            <person name="Liachko I."/>
            <person name="Sullivan S."/>
            <person name="Sone E.D."/>
            <person name="Koren S."/>
            <person name="Silverstein K.A.T."/>
            <person name="Beckman K.B."/>
            <person name="Gohl D.M."/>
        </authorList>
    </citation>
    <scope>NUCLEOTIDE SEQUENCE</scope>
    <source>
        <strain evidence="1">Duluth1</strain>
        <tissue evidence="1">Whole animal</tissue>
    </source>
</reference>
<dbReference type="EMBL" id="JAIWYP010000008">
    <property type="protein sequence ID" value="KAH3782517.1"/>
    <property type="molecule type" value="Genomic_DNA"/>
</dbReference>
<gene>
    <name evidence="1" type="ORF">DPMN_160434</name>
</gene>
<dbReference type="AlphaFoldDB" id="A0A9D4ELH8"/>